<dbReference type="InterPro" id="IPR015020">
    <property type="entry name" value="Rv2525c-like_Glyco_Hydro-like"/>
</dbReference>
<keyword evidence="4" id="KW-1185">Reference proteome</keyword>
<dbReference type="Pfam" id="PF08924">
    <property type="entry name" value="Rv2525c_GlyHyd-like"/>
    <property type="match status" value="1"/>
</dbReference>
<dbReference type="SUPFAM" id="SSF51445">
    <property type="entry name" value="(Trans)glycosidases"/>
    <property type="match status" value="1"/>
</dbReference>
<evidence type="ECO:0000313" key="4">
    <source>
        <dbReference type="Proteomes" id="UP000317940"/>
    </source>
</evidence>
<feature type="domain" description="Bulb-type lectin" evidence="2">
    <location>
        <begin position="444"/>
        <end position="555"/>
    </location>
</feature>
<dbReference type="EMBL" id="VIWT01000001">
    <property type="protein sequence ID" value="TWF98008.1"/>
    <property type="molecule type" value="Genomic_DNA"/>
</dbReference>
<keyword evidence="3" id="KW-0430">Lectin</keyword>
<feature type="domain" description="Bulb-type lectin" evidence="2">
    <location>
        <begin position="553"/>
        <end position="672"/>
    </location>
</feature>
<dbReference type="Gene3D" id="2.90.10.10">
    <property type="entry name" value="Bulb-type lectin domain"/>
    <property type="match status" value="3"/>
</dbReference>
<dbReference type="SUPFAM" id="SSF51110">
    <property type="entry name" value="alpha-D-mannose-specific plant lectins"/>
    <property type="match status" value="2"/>
</dbReference>
<protein>
    <submittedName>
        <fullName evidence="3">D-mannose binding lectin</fullName>
    </submittedName>
</protein>
<evidence type="ECO:0000259" key="2">
    <source>
        <dbReference type="PROSITE" id="PS50927"/>
    </source>
</evidence>
<dbReference type="AlphaFoldDB" id="A0A561UF84"/>
<evidence type="ECO:0000256" key="1">
    <source>
        <dbReference type="SAM" id="MobiDB-lite"/>
    </source>
</evidence>
<feature type="region of interest" description="Disordered" evidence="1">
    <location>
        <begin position="132"/>
        <end position="191"/>
    </location>
</feature>
<gene>
    <name evidence="3" type="ORF">FHX73_111810</name>
</gene>
<sequence length="682" mass="69641">MAAGGTQAVDYHGYHLTVPADWQVVDLSQNPHTCVRFDRHAVYLGTPGAEQDCPAHLSGRTDAVLIQPVPAPTPSRPAAPVVDPGAPLPAKVLAAGAVDHWIAVQLRGTGLQLTAGYPDSPDQLNGILAAATTGTPTPAAQPSTTPRTAAAAPTGTPQPTGTPTTAGTPATTGTPQPTGTPATTPQTAGAAPAVRTTAVTAAATTVIPATDDYTQGFDACAAPSAGQMQAWMANSPYRSVGIYIGGPAQACPTGTPDAGWVSSRAQEGWSFLPIYVGHQVLSKDGPPIAADLPTATQQGTTEGQDAVAKAGALGFQQGAVVYDDLENYDRSQPGYSDRVLAYLNGWISAVKSAGFRAGVYSGPYSGLADLAAHYNDSSFPRPDVVWSAAWNSYHDTSDAGTGIPTGLWPAARRVHQWGNGTQSWGGVSMNIDGDAETVATTATGTWMAPGQMLEAGGTLSSSTALFGMGGNGDLTVSVLTGGGHSQWIWHTNTQGNSGAYAVMQRDGNLVVYTAAGPPLWGSGTNGQPGNSLTVQDDGNVVVRQASGTPVWHTATYARSATMNAGGGLSSGTWTQGALTRLVMNPNGNLAMYRTRDGALIWQTGTGSANGAYLTMQTDGNLVAYQQGGGPSTGGAIWNTATWGNPGAYAIMQDDGNLVVYKQGGSSSAGGALWASNTWSTAP</sequence>
<dbReference type="CDD" id="cd00028">
    <property type="entry name" value="B_lectin"/>
    <property type="match status" value="1"/>
</dbReference>
<comment type="caution">
    <text evidence="3">The sequence shown here is derived from an EMBL/GenBank/DDBJ whole genome shotgun (WGS) entry which is preliminary data.</text>
</comment>
<dbReference type="InterPro" id="IPR017853">
    <property type="entry name" value="GH"/>
</dbReference>
<accession>A0A561UF84</accession>
<reference evidence="3 4" key="1">
    <citation type="submission" date="2019-06" db="EMBL/GenBank/DDBJ databases">
        <title>Sequencing the genomes of 1000 actinobacteria strains.</title>
        <authorList>
            <person name="Klenk H.-P."/>
        </authorList>
    </citation>
    <scope>NUCLEOTIDE SEQUENCE [LARGE SCALE GENOMIC DNA]</scope>
    <source>
        <strain evidence="3 4">DSM 44826</strain>
    </source>
</reference>
<name>A0A561UF84_9ACTN</name>
<evidence type="ECO:0000313" key="3">
    <source>
        <dbReference type="EMBL" id="TWF98008.1"/>
    </source>
</evidence>
<dbReference type="InterPro" id="IPR001480">
    <property type="entry name" value="Bulb-type_lectin_dom"/>
</dbReference>
<dbReference type="Gene3D" id="3.20.20.80">
    <property type="entry name" value="Glycosidases"/>
    <property type="match status" value="1"/>
</dbReference>
<dbReference type="SMART" id="SM00108">
    <property type="entry name" value="B_lectin"/>
    <property type="match status" value="2"/>
</dbReference>
<organism evidence="3 4">
    <name type="scientific">Kitasatospora viridis</name>
    <dbReference type="NCBI Taxonomy" id="281105"/>
    <lineage>
        <taxon>Bacteria</taxon>
        <taxon>Bacillati</taxon>
        <taxon>Actinomycetota</taxon>
        <taxon>Actinomycetes</taxon>
        <taxon>Kitasatosporales</taxon>
        <taxon>Streptomycetaceae</taxon>
        <taxon>Kitasatospora</taxon>
    </lineage>
</organism>
<dbReference type="InterPro" id="IPR036426">
    <property type="entry name" value="Bulb-type_lectin_dom_sf"/>
</dbReference>
<dbReference type="PROSITE" id="PS50927">
    <property type="entry name" value="BULB_LECTIN"/>
    <property type="match status" value="2"/>
</dbReference>
<dbReference type="Proteomes" id="UP000317940">
    <property type="component" value="Unassembled WGS sequence"/>
</dbReference>
<proteinExistence type="predicted"/>
<dbReference type="GO" id="GO:0030246">
    <property type="term" value="F:carbohydrate binding"/>
    <property type="evidence" value="ECO:0007669"/>
    <property type="project" value="UniProtKB-KW"/>
</dbReference>